<sequence>MEELEILPSGLKEIVKDQDSGLEVRIYYLECLAQATYIIAHEGKAFIVDPRRDVDTFIQELNALGAKLIGILETHFHADFVSGHNELMQRTQAPIYFGPTAGPRCQFPHHELKDEEIIKFSSRYSIKVLHTPGHTPEAVVYLLIDTSNNDRPIKAFTGDTLFIGSCGRPDLVGSVGFTAEQMARMMFETLRSKICSLPSDVQIFPAHGAGSPCGKNLSTDLYSTIGKEMQTNPALKFTDEDKFVKFLTDGQPAAPGYFSHDVAQNTAGALPLSEVLSKIPRLTSDQFKLIVDNNTADYTVIDTRNPEEYNTGYIEGSLNFPLGESGGAILRPEDGNFAIWVGTLLLSNRNLLLIAKPGKEGEALQRLARIGYTNVKGILKNGMTDWIQSGYPVHATQRIDIRPGHGTSLQDLVSNGYHVIDVRTKQEHEGNTVKGSHNVPLNEIYSHLEELDKSRRYLAFCSTGYRSVITVSILRASGIDAVDVIGGFAAASVYAPDLTTSGKVCPAMKSMIDKLEAA</sequence>
<feature type="domain" description="Rhodanese" evidence="2">
    <location>
        <begin position="294"/>
        <end position="395"/>
    </location>
</feature>
<dbReference type="InterPro" id="IPR044528">
    <property type="entry name" value="POD-like_MBL-fold"/>
</dbReference>
<feature type="domain" description="Rhodanese" evidence="2">
    <location>
        <begin position="413"/>
        <end position="500"/>
    </location>
</feature>
<evidence type="ECO:0000313" key="3">
    <source>
        <dbReference type="EnsemblMetazoa" id="Aqu2.1.43776_001"/>
    </source>
</evidence>
<dbReference type="FunFam" id="3.60.15.10:FF:000030">
    <property type="entry name" value="Metallo-beta-lactamase family protein"/>
    <property type="match status" value="1"/>
</dbReference>
<dbReference type="InterPro" id="IPR001279">
    <property type="entry name" value="Metallo-B-lactamas"/>
</dbReference>
<reference evidence="3" key="2">
    <citation type="submission" date="2017-05" db="UniProtKB">
        <authorList>
            <consortium name="EnsemblMetazoa"/>
        </authorList>
    </citation>
    <scope>IDENTIFICATION</scope>
</reference>
<dbReference type="GO" id="GO:0046872">
    <property type="term" value="F:metal ion binding"/>
    <property type="evidence" value="ECO:0007669"/>
    <property type="project" value="UniProtKB-KW"/>
</dbReference>
<evidence type="ECO:0000313" key="4">
    <source>
        <dbReference type="Proteomes" id="UP000007879"/>
    </source>
</evidence>
<organism evidence="3">
    <name type="scientific">Amphimedon queenslandica</name>
    <name type="common">Sponge</name>
    <dbReference type="NCBI Taxonomy" id="400682"/>
    <lineage>
        <taxon>Eukaryota</taxon>
        <taxon>Metazoa</taxon>
        <taxon>Porifera</taxon>
        <taxon>Demospongiae</taxon>
        <taxon>Heteroscleromorpha</taxon>
        <taxon>Haplosclerida</taxon>
        <taxon>Niphatidae</taxon>
        <taxon>Amphimedon</taxon>
    </lineage>
</organism>
<dbReference type="InterPro" id="IPR036873">
    <property type="entry name" value="Rhodanese-like_dom_sf"/>
</dbReference>
<dbReference type="PANTHER" id="PTHR43084:SF1">
    <property type="entry name" value="PERSULFIDE DIOXYGENASE ETHE1, MITOCHONDRIAL"/>
    <property type="match status" value="1"/>
</dbReference>
<dbReference type="Pfam" id="PF00581">
    <property type="entry name" value="Rhodanese"/>
    <property type="match status" value="2"/>
</dbReference>
<dbReference type="CDD" id="cd07724">
    <property type="entry name" value="POD-like_MBL-fold"/>
    <property type="match status" value="1"/>
</dbReference>
<dbReference type="GO" id="GO:0050313">
    <property type="term" value="F:sulfur dioxygenase activity"/>
    <property type="evidence" value="ECO:0007669"/>
    <property type="project" value="InterPro"/>
</dbReference>
<dbReference type="KEGG" id="aqu:100640187"/>
<dbReference type="CDD" id="cd00158">
    <property type="entry name" value="RHOD"/>
    <property type="match status" value="1"/>
</dbReference>
<dbReference type="Gene3D" id="3.40.250.10">
    <property type="entry name" value="Rhodanese-like domain"/>
    <property type="match status" value="2"/>
</dbReference>
<dbReference type="InterPro" id="IPR051682">
    <property type="entry name" value="Mito_Persulfide_Diox"/>
</dbReference>
<dbReference type="InterPro" id="IPR001763">
    <property type="entry name" value="Rhodanese-like_dom"/>
</dbReference>
<dbReference type="AlphaFoldDB" id="A0A1X7VTV7"/>
<gene>
    <name evidence="3" type="primary">100640187</name>
</gene>
<dbReference type="Pfam" id="PF00753">
    <property type="entry name" value="Lactamase_B"/>
    <property type="match status" value="1"/>
</dbReference>
<keyword evidence="1" id="KW-0479">Metal-binding</keyword>
<proteinExistence type="predicted"/>
<evidence type="ECO:0000259" key="2">
    <source>
        <dbReference type="PROSITE" id="PS50206"/>
    </source>
</evidence>
<dbReference type="PROSITE" id="PS50206">
    <property type="entry name" value="RHODANESE_3"/>
    <property type="match status" value="2"/>
</dbReference>
<dbReference type="InterPro" id="IPR036866">
    <property type="entry name" value="RibonucZ/Hydroxyglut_hydro"/>
</dbReference>
<keyword evidence="4" id="KW-1185">Reference proteome</keyword>
<dbReference type="STRING" id="400682.A0A1X7VTV7"/>
<dbReference type="OMA" id="QVWPGHG"/>
<name>A0A1X7VTV7_AMPQE</name>
<dbReference type="EnsemblMetazoa" id="XM_003382686.3">
    <property type="protein sequence ID" value="XP_003382734.1"/>
    <property type="gene ID" value="LOC100640187"/>
</dbReference>
<dbReference type="GO" id="GO:0006749">
    <property type="term" value="P:glutathione metabolic process"/>
    <property type="evidence" value="ECO:0007669"/>
    <property type="project" value="InterPro"/>
</dbReference>
<dbReference type="EnsemblMetazoa" id="Aqu2.1.43776_001">
    <property type="protein sequence ID" value="Aqu2.1.43776_001"/>
    <property type="gene ID" value="Aqu2.1.43776"/>
</dbReference>
<dbReference type="SUPFAM" id="SSF52821">
    <property type="entry name" value="Rhodanese/Cell cycle control phosphatase"/>
    <property type="match status" value="2"/>
</dbReference>
<protein>
    <recommendedName>
        <fullName evidence="2">Rhodanese domain-containing protein</fullName>
    </recommendedName>
</protein>
<dbReference type="PANTHER" id="PTHR43084">
    <property type="entry name" value="PERSULFIDE DIOXYGENASE ETHE1"/>
    <property type="match status" value="1"/>
</dbReference>
<dbReference type="SUPFAM" id="SSF56281">
    <property type="entry name" value="Metallo-hydrolase/oxidoreductase"/>
    <property type="match status" value="1"/>
</dbReference>
<dbReference type="GO" id="GO:0070813">
    <property type="term" value="P:hydrogen sulfide metabolic process"/>
    <property type="evidence" value="ECO:0007669"/>
    <property type="project" value="TreeGrafter"/>
</dbReference>
<dbReference type="SMART" id="SM00450">
    <property type="entry name" value="RHOD"/>
    <property type="match status" value="2"/>
</dbReference>
<accession>A0A1X7VTV7</accession>
<dbReference type="InParanoid" id="A0A1X7VTV7"/>
<dbReference type="OrthoDB" id="449487at2759"/>
<evidence type="ECO:0000256" key="1">
    <source>
        <dbReference type="ARBA" id="ARBA00022723"/>
    </source>
</evidence>
<dbReference type="Proteomes" id="UP000007879">
    <property type="component" value="Unassembled WGS sequence"/>
</dbReference>
<dbReference type="Gene3D" id="3.60.15.10">
    <property type="entry name" value="Ribonuclease Z/Hydroxyacylglutathione hydrolase-like"/>
    <property type="match status" value="1"/>
</dbReference>
<dbReference type="SMART" id="SM00849">
    <property type="entry name" value="Lactamase_B"/>
    <property type="match status" value="1"/>
</dbReference>
<dbReference type="eggNOG" id="KOG0814">
    <property type="taxonomic scope" value="Eukaryota"/>
</dbReference>
<reference evidence="4" key="1">
    <citation type="journal article" date="2010" name="Nature">
        <title>The Amphimedon queenslandica genome and the evolution of animal complexity.</title>
        <authorList>
            <person name="Srivastava M."/>
            <person name="Simakov O."/>
            <person name="Chapman J."/>
            <person name="Fahey B."/>
            <person name="Gauthier M.E."/>
            <person name="Mitros T."/>
            <person name="Richards G.S."/>
            <person name="Conaco C."/>
            <person name="Dacre M."/>
            <person name="Hellsten U."/>
            <person name="Larroux C."/>
            <person name="Putnam N.H."/>
            <person name="Stanke M."/>
            <person name="Adamska M."/>
            <person name="Darling A."/>
            <person name="Degnan S.M."/>
            <person name="Oakley T.H."/>
            <person name="Plachetzki D.C."/>
            <person name="Zhai Y."/>
            <person name="Adamski M."/>
            <person name="Calcino A."/>
            <person name="Cummins S.F."/>
            <person name="Goodstein D.M."/>
            <person name="Harris C."/>
            <person name="Jackson D.J."/>
            <person name="Leys S.P."/>
            <person name="Shu S."/>
            <person name="Woodcroft B.J."/>
            <person name="Vervoort M."/>
            <person name="Kosik K.S."/>
            <person name="Manning G."/>
            <person name="Degnan B.M."/>
            <person name="Rokhsar D.S."/>
        </authorList>
    </citation>
    <scope>NUCLEOTIDE SEQUENCE [LARGE SCALE GENOMIC DNA]</scope>
</reference>